<dbReference type="Gene3D" id="1.25.40.10">
    <property type="entry name" value="Tetratricopeptide repeat domain"/>
    <property type="match status" value="2"/>
</dbReference>
<dbReference type="Pfam" id="PF00990">
    <property type="entry name" value="GGDEF"/>
    <property type="match status" value="1"/>
</dbReference>
<evidence type="ECO:0000256" key="3">
    <source>
        <dbReference type="PROSITE-ProRule" id="PRU00339"/>
    </source>
</evidence>
<keyword evidence="4" id="KW-0175">Coiled coil</keyword>
<dbReference type="InterPro" id="IPR029787">
    <property type="entry name" value="Nucleotide_cyclase"/>
</dbReference>
<dbReference type="SUPFAM" id="SSF48452">
    <property type="entry name" value="TPR-like"/>
    <property type="match status" value="2"/>
</dbReference>
<evidence type="ECO:0000256" key="2">
    <source>
        <dbReference type="ARBA" id="ARBA00034247"/>
    </source>
</evidence>
<sequence length="544" mass="61276">MAKVKSSHVSTDVEAVLRAARQQYRCDCQQMLSLAEQALQLALADDVASLAHATLLQGQATLILSGAQTALPILRKALSQAKVIAANPLVAESWIGIANALQSLGQHHAAFLAYLDALQAAMQDNSYMLYAQAYLGMGNLYVQHSEHSKALHYLALAREWADASEDQDLRCKTRLHLSATLLSLRQFPLAYAVLQEAQSQLILPLRRDWQAEIYNYLGLIHVEQGESAQALDCLQMACQINIQAGFFWGQTVNLLGLGKLSFRLDQPESALTYLRQALNLADEFKDIHLLQDIHYQLSLIYEAQGDDVSAMQHHIAYHDHYMQLQKLKDSSQFRATDQRRLQNVEMKLKLLSSELEVNQLKQQRDQEVGRLRALESAVYHDSLTGVYNRRALDERLPDLLRLTQEEQGNLLAIMIDFDHFKQINDLFSHHIGDMVLRTACDVLSQLTRENDMLARYGGEEFVLIVHHIDTAIANKIAERMRQKIEQFNWSELQIGLQVSISLGGAVWQYGESATELLARADKALYAAKHSGRNCVRFARIGGHA</sequence>
<evidence type="ECO:0000256" key="1">
    <source>
        <dbReference type="ARBA" id="ARBA00012528"/>
    </source>
</evidence>
<dbReference type="SMART" id="SM00028">
    <property type="entry name" value="TPR"/>
    <property type="match status" value="4"/>
</dbReference>
<dbReference type="InterPro" id="IPR011990">
    <property type="entry name" value="TPR-like_helical_dom_sf"/>
</dbReference>
<reference evidence="6 7" key="1">
    <citation type="submission" date="2021-10" db="EMBL/GenBank/DDBJ databases">
        <authorList>
            <person name="Chen M."/>
        </authorList>
    </citation>
    <scope>NUCLEOTIDE SEQUENCE [LARGE SCALE GENOMIC DNA]</scope>
    <source>
        <strain evidence="6 7">H3-26</strain>
    </source>
</reference>
<dbReference type="NCBIfam" id="TIGR00254">
    <property type="entry name" value="GGDEF"/>
    <property type="match status" value="1"/>
</dbReference>
<keyword evidence="7" id="KW-1185">Reference proteome</keyword>
<dbReference type="SUPFAM" id="SSF55073">
    <property type="entry name" value="Nucleotide cyclase"/>
    <property type="match status" value="1"/>
</dbReference>
<dbReference type="EMBL" id="JAJAWG010000008">
    <property type="protein sequence ID" value="MCB5196976.1"/>
    <property type="molecule type" value="Genomic_DNA"/>
</dbReference>
<evidence type="ECO:0000313" key="6">
    <source>
        <dbReference type="EMBL" id="MCB5196976.1"/>
    </source>
</evidence>
<gene>
    <name evidence="6" type="ORF">LG219_11925</name>
</gene>
<organism evidence="6 7">
    <name type="scientific">Deefgea salmonis</name>
    <dbReference type="NCBI Taxonomy" id="2875502"/>
    <lineage>
        <taxon>Bacteria</taxon>
        <taxon>Pseudomonadati</taxon>
        <taxon>Pseudomonadota</taxon>
        <taxon>Betaproteobacteria</taxon>
        <taxon>Neisseriales</taxon>
        <taxon>Chitinibacteraceae</taxon>
        <taxon>Deefgea</taxon>
    </lineage>
</organism>
<evidence type="ECO:0000313" key="7">
    <source>
        <dbReference type="Proteomes" id="UP001198034"/>
    </source>
</evidence>
<dbReference type="PANTHER" id="PTHR45138">
    <property type="entry name" value="REGULATORY COMPONENTS OF SENSORY TRANSDUCTION SYSTEM"/>
    <property type="match status" value="1"/>
</dbReference>
<comment type="caution">
    <text evidence="6">The sequence shown here is derived from an EMBL/GenBank/DDBJ whole genome shotgun (WGS) entry which is preliminary data.</text>
</comment>
<feature type="repeat" description="TPR" evidence="3">
    <location>
        <begin position="211"/>
        <end position="244"/>
    </location>
</feature>
<evidence type="ECO:0000256" key="4">
    <source>
        <dbReference type="SAM" id="Coils"/>
    </source>
</evidence>
<dbReference type="PROSITE" id="PS50005">
    <property type="entry name" value="TPR"/>
    <property type="match status" value="1"/>
</dbReference>
<feature type="domain" description="GGDEF" evidence="5">
    <location>
        <begin position="408"/>
        <end position="540"/>
    </location>
</feature>
<dbReference type="Proteomes" id="UP001198034">
    <property type="component" value="Unassembled WGS sequence"/>
</dbReference>
<dbReference type="InterPro" id="IPR050469">
    <property type="entry name" value="Diguanylate_Cyclase"/>
</dbReference>
<dbReference type="InterPro" id="IPR043128">
    <property type="entry name" value="Rev_trsase/Diguanyl_cyclase"/>
</dbReference>
<dbReference type="CDD" id="cd01949">
    <property type="entry name" value="GGDEF"/>
    <property type="match status" value="1"/>
</dbReference>
<comment type="catalytic activity">
    <reaction evidence="2">
        <text>2 GTP = 3',3'-c-di-GMP + 2 diphosphate</text>
        <dbReference type="Rhea" id="RHEA:24898"/>
        <dbReference type="ChEBI" id="CHEBI:33019"/>
        <dbReference type="ChEBI" id="CHEBI:37565"/>
        <dbReference type="ChEBI" id="CHEBI:58805"/>
        <dbReference type="EC" id="2.7.7.65"/>
    </reaction>
</comment>
<dbReference type="RefSeq" id="WP_226764706.1">
    <property type="nucleotide sequence ID" value="NZ_JAJAWG010000008.1"/>
</dbReference>
<dbReference type="PROSITE" id="PS50887">
    <property type="entry name" value="GGDEF"/>
    <property type="match status" value="1"/>
</dbReference>
<dbReference type="InterPro" id="IPR000160">
    <property type="entry name" value="GGDEF_dom"/>
</dbReference>
<protein>
    <recommendedName>
        <fullName evidence="1">diguanylate cyclase</fullName>
        <ecNumber evidence="1">2.7.7.65</ecNumber>
    </recommendedName>
</protein>
<dbReference type="InterPro" id="IPR019734">
    <property type="entry name" value="TPR_rpt"/>
</dbReference>
<dbReference type="Gene3D" id="3.30.70.270">
    <property type="match status" value="1"/>
</dbReference>
<name>A0ABS8BMP0_9NEIS</name>
<evidence type="ECO:0000259" key="5">
    <source>
        <dbReference type="PROSITE" id="PS50887"/>
    </source>
</evidence>
<dbReference type="SMART" id="SM00267">
    <property type="entry name" value="GGDEF"/>
    <property type="match status" value="1"/>
</dbReference>
<feature type="coiled-coil region" evidence="4">
    <location>
        <begin position="343"/>
        <end position="377"/>
    </location>
</feature>
<dbReference type="PANTHER" id="PTHR45138:SF9">
    <property type="entry name" value="DIGUANYLATE CYCLASE DGCM-RELATED"/>
    <property type="match status" value="1"/>
</dbReference>
<accession>A0ABS8BMP0</accession>
<keyword evidence="3" id="KW-0802">TPR repeat</keyword>
<dbReference type="EC" id="2.7.7.65" evidence="1"/>
<proteinExistence type="predicted"/>